<protein>
    <submittedName>
        <fullName evidence="2">Uncharacterized protein</fullName>
    </submittedName>
</protein>
<proteinExistence type="predicted"/>
<keyword evidence="1" id="KW-0472">Membrane</keyword>
<name>A0A843AKM6_9CREN</name>
<feature type="transmembrane region" description="Helical" evidence="1">
    <location>
        <begin position="20"/>
        <end position="46"/>
    </location>
</feature>
<dbReference type="RefSeq" id="WP_193803870.1">
    <property type="nucleotide sequence ID" value="NZ_JADEZV010000003.1"/>
</dbReference>
<organism evidence="2 3">
    <name type="scientific">Fervidicoccus fontis</name>
    <dbReference type="NCBI Taxonomy" id="683846"/>
    <lineage>
        <taxon>Archaea</taxon>
        <taxon>Thermoproteota</taxon>
        <taxon>Thermoprotei</taxon>
        <taxon>Fervidicoccales</taxon>
        <taxon>Fervidicoccaceae</taxon>
        <taxon>Fervidicoccus</taxon>
    </lineage>
</organism>
<evidence type="ECO:0000256" key="1">
    <source>
        <dbReference type="SAM" id="Phobius"/>
    </source>
</evidence>
<dbReference type="Proteomes" id="UP000652307">
    <property type="component" value="Unassembled WGS sequence"/>
</dbReference>
<dbReference type="EMBL" id="JADEZV010000003">
    <property type="protein sequence ID" value="MBE9391481.1"/>
    <property type="molecule type" value="Genomic_DNA"/>
</dbReference>
<evidence type="ECO:0000313" key="2">
    <source>
        <dbReference type="EMBL" id="MBE9391481.1"/>
    </source>
</evidence>
<evidence type="ECO:0000313" key="3">
    <source>
        <dbReference type="Proteomes" id="UP000652307"/>
    </source>
</evidence>
<reference evidence="2" key="1">
    <citation type="submission" date="2020-10" db="EMBL/GenBank/DDBJ databases">
        <title>Fervidococcus fontis strain 3639Fd - the first crenarchaeon capable of growth on lipids.</title>
        <authorList>
            <person name="Kochetkova T.V."/>
            <person name="Elcheninov A.G."/>
            <person name="Toschakov S.V."/>
            <person name="Kublanov I.V."/>
        </authorList>
    </citation>
    <scope>NUCLEOTIDE SEQUENCE</scope>
    <source>
        <strain evidence="2">3639Fd</strain>
    </source>
</reference>
<gene>
    <name evidence="2" type="ORF">IOK49_05270</name>
</gene>
<comment type="caution">
    <text evidence="2">The sequence shown here is derived from an EMBL/GenBank/DDBJ whole genome shotgun (WGS) entry which is preliminary data.</text>
</comment>
<keyword evidence="1" id="KW-0812">Transmembrane</keyword>
<dbReference type="AlphaFoldDB" id="A0A843AKM6"/>
<keyword evidence="1" id="KW-1133">Transmembrane helix</keyword>
<sequence length="221" mass="26433">MFKNIPNYPEIPVLRESGMIYPPVAFIIYMINPFVSPDVLFLYNIYLRANLEANKEIFVGSYGEDVENLISVSSYPTPLISKLREFLSLTNIHYRYYTSIEEMIKSLELNFRSADHIYYYIPYLSENDEKMLFRLVQSVKKAKQNPNKNLTITFFIDENVIGNRNSYMLYDGDILFKAYFDEKTYRRYIKLIKMRFFEPRSINIEYIIDNDIIRFNLIRSL</sequence>
<accession>A0A843AKM6</accession>